<dbReference type="PANTHER" id="PTHR23517:SF2">
    <property type="entry name" value="MULTIDRUG RESISTANCE PROTEIN MDTH"/>
    <property type="match status" value="1"/>
</dbReference>
<organism evidence="8 9">
    <name type="scientific">Campylobacter showae CC57C</name>
    <dbReference type="NCBI Taxonomy" id="1073353"/>
    <lineage>
        <taxon>Bacteria</taxon>
        <taxon>Pseudomonadati</taxon>
        <taxon>Campylobacterota</taxon>
        <taxon>Epsilonproteobacteria</taxon>
        <taxon>Campylobacterales</taxon>
        <taxon>Campylobacteraceae</taxon>
        <taxon>Campylobacter</taxon>
    </lineage>
</organism>
<dbReference type="InterPro" id="IPR011701">
    <property type="entry name" value="MFS"/>
</dbReference>
<keyword evidence="6 7" id="KW-0472">Membrane</keyword>
<evidence type="ECO:0000256" key="5">
    <source>
        <dbReference type="ARBA" id="ARBA00022989"/>
    </source>
</evidence>
<evidence type="ECO:0000256" key="4">
    <source>
        <dbReference type="ARBA" id="ARBA00022692"/>
    </source>
</evidence>
<evidence type="ECO:0000256" key="2">
    <source>
        <dbReference type="ARBA" id="ARBA00022448"/>
    </source>
</evidence>
<dbReference type="STRING" id="1073353.H740_03137"/>
<keyword evidence="4 7" id="KW-0812">Transmembrane</keyword>
<sequence>LGHKPLFYAGVIIFFIGFNLHEPILQSMASKFSKVSQKGAVLGIFNAFGYMGSFIGGIGGGTLLKFYGLSALSAVVTVLCVVWLIALKWLDNPNIFKNIYLPSSTDADLAEIEKQKGIVECYKNAQNLVVKYNSKLTNEAEIKQILGV</sequence>
<dbReference type="Proteomes" id="UP000011782">
    <property type="component" value="Unassembled WGS sequence"/>
</dbReference>
<evidence type="ECO:0000256" key="1">
    <source>
        <dbReference type="ARBA" id="ARBA00004651"/>
    </source>
</evidence>
<dbReference type="InterPro" id="IPR050171">
    <property type="entry name" value="MFS_Transporters"/>
</dbReference>
<dbReference type="Pfam" id="PF07690">
    <property type="entry name" value="MFS_1"/>
    <property type="match status" value="1"/>
</dbReference>
<dbReference type="PANTHER" id="PTHR23517">
    <property type="entry name" value="RESISTANCE PROTEIN MDTM, PUTATIVE-RELATED-RELATED"/>
    <property type="match status" value="1"/>
</dbReference>
<feature type="transmembrane region" description="Helical" evidence="7">
    <location>
        <begin position="6"/>
        <end position="28"/>
    </location>
</feature>
<comment type="subcellular location">
    <subcellularLocation>
        <location evidence="1">Cell membrane</location>
        <topology evidence="1">Multi-pass membrane protein</topology>
    </subcellularLocation>
</comment>
<keyword evidence="2" id="KW-0813">Transport</keyword>
<evidence type="ECO:0000256" key="3">
    <source>
        <dbReference type="ARBA" id="ARBA00022475"/>
    </source>
</evidence>
<feature type="transmembrane region" description="Helical" evidence="7">
    <location>
        <begin position="40"/>
        <end position="60"/>
    </location>
</feature>
<reference evidence="8 9" key="1">
    <citation type="submission" date="2013-02" db="EMBL/GenBank/DDBJ databases">
        <title>Co-occurrence of anaerobic bacteria in colorectal carcinomas.</title>
        <authorList>
            <person name="Holt R.A."/>
            <person name="Warren R.L."/>
            <person name="Allen-Vercoe E."/>
            <person name="Pleasance S."/>
            <person name="Freeman D.J."/>
            <person name="Watson P."/>
            <person name="Moore R."/>
            <person name="Cochrane K."/>
        </authorList>
    </citation>
    <scope>NUCLEOTIDE SEQUENCE [LARGE SCALE GENOMIC DNA]</scope>
    <source>
        <strain evidence="8 9">CC57C</strain>
    </source>
</reference>
<evidence type="ECO:0000313" key="9">
    <source>
        <dbReference type="Proteomes" id="UP000011782"/>
    </source>
</evidence>
<dbReference type="InterPro" id="IPR036259">
    <property type="entry name" value="MFS_trans_sf"/>
</dbReference>
<dbReference type="Gene3D" id="1.20.1250.20">
    <property type="entry name" value="MFS general substrate transporter like domains"/>
    <property type="match status" value="1"/>
</dbReference>
<dbReference type="RefSeq" id="WP_002951218.1">
    <property type="nucleotide sequence ID" value="NZ_AOTD01000075.1"/>
</dbReference>
<keyword evidence="5 7" id="KW-1133">Transmembrane helix</keyword>
<keyword evidence="3" id="KW-1003">Cell membrane</keyword>
<gene>
    <name evidence="8" type="ORF">H740_03137</name>
</gene>
<dbReference type="PATRIC" id="fig|1073353.3.peg.674"/>
<feature type="transmembrane region" description="Helical" evidence="7">
    <location>
        <begin position="66"/>
        <end position="87"/>
    </location>
</feature>
<evidence type="ECO:0000256" key="7">
    <source>
        <dbReference type="SAM" id="Phobius"/>
    </source>
</evidence>
<dbReference type="EMBL" id="AOTD01000075">
    <property type="protein sequence ID" value="EMG31071.1"/>
    <property type="molecule type" value="Genomic_DNA"/>
</dbReference>
<protein>
    <submittedName>
        <fullName evidence="8">Major facilitator transporter</fullName>
    </submittedName>
</protein>
<evidence type="ECO:0000313" key="8">
    <source>
        <dbReference type="EMBL" id="EMG31071.1"/>
    </source>
</evidence>
<proteinExistence type="predicted"/>
<dbReference type="AlphaFoldDB" id="M3ILR8"/>
<dbReference type="OrthoDB" id="9764259at2"/>
<dbReference type="SUPFAM" id="SSF103473">
    <property type="entry name" value="MFS general substrate transporter"/>
    <property type="match status" value="1"/>
</dbReference>
<dbReference type="GO" id="GO:0022857">
    <property type="term" value="F:transmembrane transporter activity"/>
    <property type="evidence" value="ECO:0007669"/>
    <property type="project" value="InterPro"/>
</dbReference>
<evidence type="ECO:0000256" key="6">
    <source>
        <dbReference type="ARBA" id="ARBA00023136"/>
    </source>
</evidence>
<comment type="caution">
    <text evidence="8">The sequence shown here is derived from an EMBL/GenBank/DDBJ whole genome shotgun (WGS) entry which is preliminary data.</text>
</comment>
<feature type="non-terminal residue" evidence="8">
    <location>
        <position position="1"/>
    </location>
</feature>
<accession>M3ILR8</accession>
<name>M3ILR8_9BACT</name>
<dbReference type="GO" id="GO:0005886">
    <property type="term" value="C:plasma membrane"/>
    <property type="evidence" value="ECO:0007669"/>
    <property type="project" value="UniProtKB-SubCell"/>
</dbReference>